<keyword evidence="4" id="KW-0378">Hydrolase</keyword>
<proteinExistence type="predicted"/>
<dbReference type="Proteomes" id="UP000219621">
    <property type="component" value="Unassembled WGS sequence"/>
</dbReference>
<dbReference type="SUPFAM" id="SSF55909">
    <property type="entry name" value="Pentein"/>
    <property type="match status" value="1"/>
</dbReference>
<protein>
    <recommendedName>
        <fullName evidence="2">arginine deiminase</fullName>
        <ecNumber evidence="2">3.5.3.6</ecNumber>
    </recommendedName>
</protein>
<evidence type="ECO:0000313" key="5">
    <source>
        <dbReference type="Proteomes" id="UP000219621"/>
    </source>
</evidence>
<evidence type="ECO:0000313" key="4">
    <source>
        <dbReference type="EMBL" id="SOD97837.1"/>
    </source>
</evidence>
<evidence type="ECO:0000256" key="2">
    <source>
        <dbReference type="ARBA" id="ARBA00012171"/>
    </source>
</evidence>
<comment type="catalytic activity">
    <reaction evidence="3">
        <text>L-arginine + H2O = L-citrulline + NH4(+)</text>
        <dbReference type="Rhea" id="RHEA:19597"/>
        <dbReference type="ChEBI" id="CHEBI:15377"/>
        <dbReference type="ChEBI" id="CHEBI:28938"/>
        <dbReference type="ChEBI" id="CHEBI:32682"/>
        <dbReference type="ChEBI" id="CHEBI:57743"/>
        <dbReference type="EC" id="3.5.3.6"/>
    </reaction>
</comment>
<keyword evidence="5" id="KW-1185">Reference proteome</keyword>
<dbReference type="Pfam" id="PF19420">
    <property type="entry name" value="DDAH_eukar"/>
    <property type="match status" value="1"/>
</dbReference>
<dbReference type="GO" id="GO:0016990">
    <property type="term" value="F:arginine deiminase activity"/>
    <property type="evidence" value="ECO:0007669"/>
    <property type="project" value="UniProtKB-EC"/>
</dbReference>
<dbReference type="RefSeq" id="WP_097280208.1">
    <property type="nucleotide sequence ID" value="NZ_OCNJ01000007.1"/>
</dbReference>
<evidence type="ECO:0000256" key="1">
    <source>
        <dbReference type="ARBA" id="ARBA00005213"/>
    </source>
</evidence>
<dbReference type="EC" id="3.5.3.6" evidence="2"/>
<accession>A0A286GQK8</accession>
<dbReference type="PANTHER" id="PTHR47271">
    <property type="entry name" value="ARGININE DEIMINASE"/>
    <property type="match status" value="1"/>
</dbReference>
<reference evidence="4 5" key="1">
    <citation type="submission" date="2017-09" db="EMBL/GenBank/DDBJ databases">
        <authorList>
            <person name="Ehlers B."/>
            <person name="Leendertz F.H."/>
        </authorList>
    </citation>
    <scope>NUCLEOTIDE SEQUENCE [LARGE SCALE GENOMIC DNA]</scope>
    <source>
        <strain evidence="4 5">USBA 140</strain>
    </source>
</reference>
<dbReference type="OrthoDB" id="9807502at2"/>
<dbReference type="PANTHER" id="PTHR47271:SF2">
    <property type="entry name" value="ARGININE DEIMINASE"/>
    <property type="match status" value="1"/>
</dbReference>
<dbReference type="AlphaFoldDB" id="A0A286GQK8"/>
<sequence>MTWSVDSETGVLRDVLLCAPDHYAWQPTNTIATASLDSGRPYDASQAAAQFGELVDALRQADVACHFLNRLEPHLPYQVYTRDSSQVTPWGPVMTQLFRPQRRGEYASILDFYGRDGFWKMATAGSLEGGDIHIIRPGLLLVGASGERTTLDGARQFCDWFEAEGWDVRVQPFAEHFLHLDVLFCMAADGLAVACPDVLPDDLLDWLHDRQIRIVPATYKEVMQMSCNVLALGNDTVISPRHSTALNARLRAEGLTVLDPELDLFAAGGGSVHCMTMPLRRDPL</sequence>
<name>A0A286GQK8_9PROT</name>
<dbReference type="EMBL" id="OCNJ01000007">
    <property type="protein sequence ID" value="SOD97837.1"/>
    <property type="molecule type" value="Genomic_DNA"/>
</dbReference>
<dbReference type="Gene3D" id="3.75.10.10">
    <property type="entry name" value="L-arginine/glycine Amidinotransferase, Chain A"/>
    <property type="match status" value="1"/>
</dbReference>
<gene>
    <name evidence="4" type="ORF">SAMN05421508_107101</name>
</gene>
<organism evidence="4 5">
    <name type="scientific">Caenispirillum bisanense</name>
    <dbReference type="NCBI Taxonomy" id="414052"/>
    <lineage>
        <taxon>Bacteria</taxon>
        <taxon>Pseudomonadati</taxon>
        <taxon>Pseudomonadota</taxon>
        <taxon>Alphaproteobacteria</taxon>
        <taxon>Rhodospirillales</taxon>
        <taxon>Novispirillaceae</taxon>
        <taxon>Caenispirillum</taxon>
    </lineage>
</organism>
<comment type="pathway">
    <text evidence="1">Amino-acid degradation; L-arginine degradation via ADI pathway; carbamoyl phosphate from L-arginine: step 1/2.</text>
</comment>
<dbReference type="GO" id="GO:0019546">
    <property type="term" value="P:L-arginine deiminase pathway"/>
    <property type="evidence" value="ECO:0007669"/>
    <property type="project" value="TreeGrafter"/>
</dbReference>
<evidence type="ECO:0000256" key="3">
    <source>
        <dbReference type="ARBA" id="ARBA00049429"/>
    </source>
</evidence>